<comment type="caution">
    <text evidence="6">The sequence shown here is derived from an EMBL/GenBank/DDBJ whole genome shotgun (WGS) entry which is preliminary data.</text>
</comment>
<dbReference type="SUPFAM" id="SSF53720">
    <property type="entry name" value="ALDH-like"/>
    <property type="match status" value="1"/>
</dbReference>
<evidence type="ECO:0000256" key="3">
    <source>
        <dbReference type="RuleBase" id="RU003345"/>
    </source>
</evidence>
<evidence type="ECO:0000313" key="7">
    <source>
        <dbReference type="Proteomes" id="UP001596263"/>
    </source>
</evidence>
<dbReference type="PANTHER" id="PTHR11699">
    <property type="entry name" value="ALDEHYDE DEHYDROGENASE-RELATED"/>
    <property type="match status" value="1"/>
</dbReference>
<dbReference type="Gene3D" id="3.40.309.10">
    <property type="entry name" value="Aldehyde Dehydrogenase, Chain A, domain 2"/>
    <property type="match status" value="1"/>
</dbReference>
<evidence type="ECO:0000313" key="6">
    <source>
        <dbReference type="EMBL" id="MFC5218193.1"/>
    </source>
</evidence>
<comment type="similarity">
    <text evidence="3">Belongs to the aldehyde dehydrogenase family.</text>
</comment>
<dbReference type="Gene3D" id="3.40.605.10">
    <property type="entry name" value="Aldehyde Dehydrogenase, Chain A, domain 1"/>
    <property type="match status" value="1"/>
</dbReference>
<sequence>MTASADLTTATVRRTPDAPPLITPADLPPARHFVDGRFVGTCAAPDASSDRFTDVVDPSTETLLARIPEGTAADVDRAVAAALAARDSWARLVPKERSEVLHALADRLAEHDDLLSRLESANTGKPLAVSRDDVAMTVDTFRFMAGAVRATGSMAAGDYAENHLSVILREPLGVIGVITPWNYPLLMAAWKIAPILAAGNTVVVKPSEQTPLTTLKLAELVGDLLPPGVLNVVTGYGPVAGARLTEHPDVDMIALTGSVDSGRAVARAAADSLKRVHLELGGKAPVVIFPDADLPAAASALRVAGFWNSGQECGAACRILVHESVAEEFVERLVGEVRALVVGEPTAGEDVEVGPMVSKAHFDRVTGYLERAKEDGLRVATGGGPLEGPGYFVAPTVLVDVPEGAEAAREEIFGPVVTVETFTDEAEAVRRANDVPLGLSASVWTENARRSHDIAARLDFGTVWVNSHLVLASEVPWGGFKGSGYGRDLSLYALDDYSRTKHVMHNHGR</sequence>
<keyword evidence="7" id="KW-1185">Reference proteome</keyword>
<evidence type="ECO:0000256" key="2">
    <source>
        <dbReference type="PROSITE-ProRule" id="PRU10007"/>
    </source>
</evidence>
<evidence type="ECO:0000259" key="5">
    <source>
        <dbReference type="Pfam" id="PF00171"/>
    </source>
</evidence>
<name>A0ABW0CRZ2_STRCD</name>
<dbReference type="Pfam" id="PF00171">
    <property type="entry name" value="Aldedh"/>
    <property type="match status" value="1"/>
</dbReference>
<keyword evidence="1 3" id="KW-0560">Oxidoreductase</keyword>
<gene>
    <name evidence="6" type="ORF">ACFPQ9_30585</name>
</gene>
<dbReference type="InterPro" id="IPR016161">
    <property type="entry name" value="Ald_DH/histidinol_DH"/>
</dbReference>
<reference evidence="7" key="1">
    <citation type="journal article" date="2019" name="Int. J. Syst. Evol. Microbiol.">
        <title>The Global Catalogue of Microorganisms (GCM) 10K type strain sequencing project: providing services to taxonomists for standard genome sequencing and annotation.</title>
        <authorList>
            <consortium name="The Broad Institute Genomics Platform"/>
            <consortium name="The Broad Institute Genome Sequencing Center for Infectious Disease"/>
            <person name="Wu L."/>
            <person name="Ma J."/>
        </authorList>
    </citation>
    <scope>NUCLEOTIDE SEQUENCE [LARGE SCALE GENOMIC DNA]</scope>
    <source>
        <strain evidence="7">KCTC 42586</strain>
    </source>
</reference>
<feature type="region of interest" description="Disordered" evidence="4">
    <location>
        <begin position="1"/>
        <end position="20"/>
    </location>
</feature>
<dbReference type="Proteomes" id="UP001596263">
    <property type="component" value="Unassembled WGS sequence"/>
</dbReference>
<proteinExistence type="inferred from homology"/>
<feature type="active site" evidence="2">
    <location>
        <position position="279"/>
    </location>
</feature>
<accession>A0ABW0CRZ2</accession>
<dbReference type="InterPro" id="IPR029510">
    <property type="entry name" value="Ald_DH_CS_GLU"/>
</dbReference>
<dbReference type="EMBL" id="JBHSKM010000024">
    <property type="protein sequence ID" value="MFC5218193.1"/>
    <property type="molecule type" value="Genomic_DNA"/>
</dbReference>
<evidence type="ECO:0000256" key="1">
    <source>
        <dbReference type="ARBA" id="ARBA00023002"/>
    </source>
</evidence>
<feature type="compositionally biased region" description="Polar residues" evidence="4">
    <location>
        <begin position="1"/>
        <end position="12"/>
    </location>
</feature>
<feature type="domain" description="Aldehyde dehydrogenase" evidence="5">
    <location>
        <begin position="49"/>
        <end position="503"/>
    </location>
</feature>
<organism evidence="6 7">
    <name type="scientific">Streptomyces coerulescens</name>
    <dbReference type="NCBI Taxonomy" id="29304"/>
    <lineage>
        <taxon>Bacteria</taxon>
        <taxon>Bacillati</taxon>
        <taxon>Actinomycetota</taxon>
        <taxon>Actinomycetes</taxon>
        <taxon>Kitasatosporales</taxon>
        <taxon>Streptomycetaceae</taxon>
        <taxon>Streptomyces</taxon>
    </lineage>
</organism>
<dbReference type="RefSeq" id="WP_380860498.1">
    <property type="nucleotide sequence ID" value="NZ_JBHSKM010000024.1"/>
</dbReference>
<dbReference type="InterPro" id="IPR016162">
    <property type="entry name" value="Ald_DH_N"/>
</dbReference>
<protein>
    <submittedName>
        <fullName evidence="6">Aldehyde dehydrogenase family protein</fullName>
    </submittedName>
</protein>
<dbReference type="PROSITE" id="PS00687">
    <property type="entry name" value="ALDEHYDE_DEHYDR_GLU"/>
    <property type="match status" value="1"/>
</dbReference>
<evidence type="ECO:0000256" key="4">
    <source>
        <dbReference type="SAM" id="MobiDB-lite"/>
    </source>
</evidence>
<dbReference type="InterPro" id="IPR015590">
    <property type="entry name" value="Aldehyde_DH_dom"/>
</dbReference>
<dbReference type="InterPro" id="IPR016163">
    <property type="entry name" value="Ald_DH_C"/>
</dbReference>